<accession>A0A418WUD1</accession>
<name>A0A418WUD1_9PROT</name>
<keyword evidence="2" id="KW-1185">Reference proteome</keyword>
<protein>
    <submittedName>
        <fullName evidence="1">Uncharacterized protein</fullName>
    </submittedName>
</protein>
<gene>
    <name evidence="1" type="ORF">D3874_03250</name>
</gene>
<organism evidence="1 2">
    <name type="scientific">Oleomonas cavernae</name>
    <dbReference type="NCBI Taxonomy" id="2320859"/>
    <lineage>
        <taxon>Bacteria</taxon>
        <taxon>Pseudomonadati</taxon>
        <taxon>Pseudomonadota</taxon>
        <taxon>Alphaproteobacteria</taxon>
        <taxon>Acetobacterales</taxon>
        <taxon>Acetobacteraceae</taxon>
        <taxon>Oleomonas</taxon>
    </lineage>
</organism>
<dbReference type="Proteomes" id="UP000284605">
    <property type="component" value="Unassembled WGS sequence"/>
</dbReference>
<dbReference type="AlphaFoldDB" id="A0A418WUD1"/>
<evidence type="ECO:0000313" key="1">
    <source>
        <dbReference type="EMBL" id="RJF94845.1"/>
    </source>
</evidence>
<comment type="caution">
    <text evidence="1">The sequence shown here is derived from an EMBL/GenBank/DDBJ whole genome shotgun (WGS) entry which is preliminary data.</text>
</comment>
<evidence type="ECO:0000313" key="2">
    <source>
        <dbReference type="Proteomes" id="UP000284605"/>
    </source>
</evidence>
<reference evidence="1 2" key="1">
    <citation type="submission" date="2018-09" db="EMBL/GenBank/DDBJ databases">
        <authorList>
            <person name="Zhu H."/>
        </authorList>
    </citation>
    <scope>NUCLEOTIDE SEQUENCE [LARGE SCALE GENOMIC DNA]</scope>
    <source>
        <strain evidence="1 2">K1W22B-8</strain>
    </source>
</reference>
<dbReference type="EMBL" id="QYUK01000008">
    <property type="protein sequence ID" value="RJF94845.1"/>
    <property type="molecule type" value="Genomic_DNA"/>
</dbReference>
<sequence length="74" mass="8161">MAVSPSSVDFISVKQTADDRWALGRDLLYEITFDASNRMGVPLRAIATCKAALYDDGQVKVYVTKMVDHQGNPI</sequence>
<proteinExistence type="predicted"/>